<dbReference type="GeneID" id="103274101"/>
<gene>
    <name evidence="3" type="primary">MAB21L3</name>
</gene>
<dbReference type="STRING" id="1868482.ENSTSYP00000001547"/>
<dbReference type="KEGG" id="csyr:103274101"/>
<dbReference type="PANTHER" id="PTHR10656:SF30">
    <property type="entry name" value="PROTEIN MAB-21-LIKE 3"/>
    <property type="match status" value="1"/>
</dbReference>
<evidence type="ECO:0000313" key="3">
    <source>
        <dbReference type="RefSeq" id="XP_008069763.2"/>
    </source>
</evidence>
<protein>
    <submittedName>
        <fullName evidence="3">Protein mab-21-like 3</fullName>
    </submittedName>
</protein>
<organism evidence="2 3">
    <name type="scientific">Carlito syrichta</name>
    <name type="common">Philippine tarsier</name>
    <name type="synonym">Tarsius syrichta</name>
    <dbReference type="NCBI Taxonomy" id="1868482"/>
    <lineage>
        <taxon>Eukaryota</taxon>
        <taxon>Metazoa</taxon>
        <taxon>Chordata</taxon>
        <taxon>Craniata</taxon>
        <taxon>Vertebrata</taxon>
        <taxon>Euteleostomi</taxon>
        <taxon>Mammalia</taxon>
        <taxon>Eutheria</taxon>
        <taxon>Euarchontoglires</taxon>
        <taxon>Primates</taxon>
        <taxon>Haplorrhini</taxon>
        <taxon>Tarsiiformes</taxon>
        <taxon>Tarsiidae</taxon>
        <taxon>Carlito</taxon>
    </lineage>
</organism>
<dbReference type="SMART" id="SM01265">
    <property type="entry name" value="Mab-21"/>
    <property type="match status" value="1"/>
</dbReference>
<name>A0A1U7UM28_CARSF</name>
<dbReference type="Proteomes" id="UP000189704">
    <property type="component" value="Unplaced"/>
</dbReference>
<feature type="non-terminal residue" evidence="3">
    <location>
        <position position="374"/>
    </location>
</feature>
<dbReference type="OrthoDB" id="5947963at2759"/>
<accession>A0A1U7UM28</accession>
<dbReference type="Gene3D" id="1.10.1410.40">
    <property type="match status" value="1"/>
</dbReference>
<dbReference type="AlphaFoldDB" id="A0A1U7UM28"/>
<dbReference type="InterPro" id="IPR046903">
    <property type="entry name" value="Mab-21-like_nuc_Trfase"/>
</dbReference>
<sequence length="374" mass="42948">MKALSRGLSEGHWRGCSFTTFVSDCGFAEGICRSWAESRIREVGGARNSQEKLSIQGLSLLGTLPTGIVLHREGNQEIVVLLRTDPGAMKAITSEDFEDCLLNKVDARRHQISEALEEVQKVVHRLTTEISHQDVRFQAVPYSDSYNGNIKVLAPSQFLVTVPVKGLAGYREAREKRWRYYTVQGVRLRTFPLRDPEGLQQWLEAEQFRKILWQWHETDVNIEGDIVPAKVLQVFRKLVENAIRNCHLSAKVSMLENRSAVWVAVETCACQVELELAPSVEIPTTWSKKARWPRCLKRWPSPERVECIKSFGFDLLARASYHWQLSFLRAEQVLLQQLDEDEGCRRKCFQALRQLKEDVWCPGKRPVLTSHHLQ</sequence>
<feature type="domain" description="Mab-21-like nucleotidyltransferase" evidence="1">
    <location>
        <begin position="146"/>
        <end position="337"/>
    </location>
</feature>
<dbReference type="InterPro" id="IPR024810">
    <property type="entry name" value="MAB21L/cGLR"/>
</dbReference>
<dbReference type="Gene3D" id="3.30.460.90">
    <property type="match status" value="1"/>
</dbReference>
<evidence type="ECO:0000259" key="1">
    <source>
        <dbReference type="Pfam" id="PF03281"/>
    </source>
</evidence>
<proteinExistence type="predicted"/>
<dbReference type="RefSeq" id="XP_008069763.2">
    <property type="nucleotide sequence ID" value="XM_008071572.2"/>
</dbReference>
<dbReference type="Pfam" id="PF03281">
    <property type="entry name" value="Mab-21"/>
    <property type="match status" value="1"/>
</dbReference>
<keyword evidence="2" id="KW-1185">Reference proteome</keyword>
<evidence type="ECO:0000313" key="2">
    <source>
        <dbReference type="Proteomes" id="UP000189704"/>
    </source>
</evidence>
<dbReference type="PANTHER" id="PTHR10656">
    <property type="entry name" value="CELL FATE DETERMINING PROTEIN MAB21-RELATED"/>
    <property type="match status" value="1"/>
</dbReference>
<reference evidence="3" key="1">
    <citation type="submission" date="2025-08" db="UniProtKB">
        <authorList>
            <consortium name="RefSeq"/>
        </authorList>
    </citation>
    <scope>IDENTIFICATION</scope>
</reference>
<dbReference type="CTD" id="126868"/>